<feature type="chain" id="PRO_5027662470" description="CARDB domain-containing protein" evidence="1">
    <location>
        <begin position="23"/>
        <end position="141"/>
    </location>
</feature>
<evidence type="ECO:0000256" key="1">
    <source>
        <dbReference type="SAM" id="SignalP"/>
    </source>
</evidence>
<reference evidence="2" key="1">
    <citation type="journal article" date="2020" name="mSystems">
        <title>Genome- and Community-Level Interaction Insights into Carbon Utilization and Element Cycling Functions of Hydrothermarchaeota in Hydrothermal Sediment.</title>
        <authorList>
            <person name="Zhou Z."/>
            <person name="Liu Y."/>
            <person name="Xu W."/>
            <person name="Pan J."/>
            <person name="Luo Z.H."/>
            <person name="Li M."/>
        </authorList>
    </citation>
    <scope>NUCLEOTIDE SEQUENCE [LARGE SCALE GENOMIC DNA]</scope>
    <source>
        <strain evidence="2">HyVt-237</strain>
    </source>
</reference>
<gene>
    <name evidence="2" type="ORF">ENG67_04730</name>
</gene>
<evidence type="ECO:0000313" key="2">
    <source>
        <dbReference type="EMBL" id="HDM90494.1"/>
    </source>
</evidence>
<feature type="signal peptide" evidence="1">
    <location>
        <begin position="1"/>
        <end position="22"/>
    </location>
</feature>
<proteinExistence type="predicted"/>
<sequence>MKVKGIVGGLVALFALSSVLWAADCVEVDIEAPQVAYLGQTVVLSGELTNCGDEAEFVELSGFITNGVDTLHSPAVSLYLAAGETKSRAVSIHIPNVPQLVGTYTACVVARIGTAESTDCATMQILEGGRKPVNTQERKIR</sequence>
<accession>A0A7C1BES9</accession>
<organism evidence="2">
    <name type="scientific">candidate division WOR-3 bacterium</name>
    <dbReference type="NCBI Taxonomy" id="2052148"/>
    <lineage>
        <taxon>Bacteria</taxon>
        <taxon>Bacteria division WOR-3</taxon>
    </lineage>
</organism>
<dbReference type="EMBL" id="DRBW01000181">
    <property type="protein sequence ID" value="HDM90494.1"/>
    <property type="molecule type" value="Genomic_DNA"/>
</dbReference>
<name>A0A7C1BES9_UNCW3</name>
<protein>
    <recommendedName>
        <fullName evidence="3">CARDB domain-containing protein</fullName>
    </recommendedName>
</protein>
<dbReference type="AlphaFoldDB" id="A0A7C1BES9"/>
<dbReference type="Proteomes" id="UP000885931">
    <property type="component" value="Unassembled WGS sequence"/>
</dbReference>
<keyword evidence="1" id="KW-0732">Signal</keyword>
<comment type="caution">
    <text evidence="2">The sequence shown here is derived from an EMBL/GenBank/DDBJ whole genome shotgun (WGS) entry which is preliminary data.</text>
</comment>
<evidence type="ECO:0008006" key="3">
    <source>
        <dbReference type="Google" id="ProtNLM"/>
    </source>
</evidence>